<dbReference type="Gramene" id="OIV89892">
    <property type="protein sequence ID" value="OIV89892"/>
    <property type="gene ID" value="TanjilG_14030"/>
</dbReference>
<accession>A0A1J7GJN0</accession>
<feature type="region of interest" description="Disordered" evidence="1">
    <location>
        <begin position="193"/>
        <end position="216"/>
    </location>
</feature>
<name>A0A1J7GJN0_LUPAN</name>
<evidence type="ECO:0000256" key="1">
    <source>
        <dbReference type="SAM" id="MobiDB-lite"/>
    </source>
</evidence>
<keyword evidence="3" id="KW-1185">Reference proteome</keyword>
<dbReference type="AlphaFoldDB" id="A0A1J7GJN0"/>
<evidence type="ECO:0000313" key="3">
    <source>
        <dbReference type="Proteomes" id="UP000188354"/>
    </source>
</evidence>
<dbReference type="EMBL" id="KV862218">
    <property type="protein sequence ID" value="OIV89892.1"/>
    <property type="molecule type" value="Genomic_DNA"/>
</dbReference>
<organism evidence="2 3">
    <name type="scientific">Lupinus angustifolius</name>
    <name type="common">Narrow-leaved blue lupine</name>
    <dbReference type="NCBI Taxonomy" id="3871"/>
    <lineage>
        <taxon>Eukaryota</taxon>
        <taxon>Viridiplantae</taxon>
        <taxon>Streptophyta</taxon>
        <taxon>Embryophyta</taxon>
        <taxon>Tracheophyta</taxon>
        <taxon>Spermatophyta</taxon>
        <taxon>Magnoliopsida</taxon>
        <taxon>eudicotyledons</taxon>
        <taxon>Gunneridae</taxon>
        <taxon>Pentapetalae</taxon>
        <taxon>rosids</taxon>
        <taxon>fabids</taxon>
        <taxon>Fabales</taxon>
        <taxon>Fabaceae</taxon>
        <taxon>Papilionoideae</taxon>
        <taxon>50 kb inversion clade</taxon>
        <taxon>genistoids sensu lato</taxon>
        <taxon>core genistoids</taxon>
        <taxon>Genisteae</taxon>
        <taxon>Lupinus</taxon>
    </lineage>
</organism>
<reference evidence="2 3" key="1">
    <citation type="journal article" date="2017" name="Plant Biotechnol. J.">
        <title>A comprehensive draft genome sequence for lupin (Lupinus angustifolius), an emerging health food: insights into plant-microbe interactions and legume evolution.</title>
        <authorList>
            <person name="Hane J.K."/>
            <person name="Ming Y."/>
            <person name="Kamphuis L.G."/>
            <person name="Nelson M.N."/>
            <person name="Garg G."/>
            <person name="Atkins C.A."/>
            <person name="Bayer P.E."/>
            <person name="Bravo A."/>
            <person name="Bringans S."/>
            <person name="Cannon S."/>
            <person name="Edwards D."/>
            <person name="Foley R."/>
            <person name="Gao L.L."/>
            <person name="Harrison M.J."/>
            <person name="Huang W."/>
            <person name="Hurgobin B."/>
            <person name="Li S."/>
            <person name="Liu C.W."/>
            <person name="McGrath A."/>
            <person name="Morahan G."/>
            <person name="Murray J."/>
            <person name="Weller J."/>
            <person name="Jian J."/>
            <person name="Singh K.B."/>
        </authorList>
    </citation>
    <scope>NUCLEOTIDE SEQUENCE [LARGE SCALE GENOMIC DNA]</scope>
    <source>
        <strain evidence="3">cv. Tanjil</strain>
        <tissue evidence="2">Whole plant</tissue>
    </source>
</reference>
<dbReference type="Proteomes" id="UP000188354">
    <property type="component" value="Unassembled WGS sequence"/>
</dbReference>
<gene>
    <name evidence="2" type="ORF">TanjilG_14030</name>
</gene>
<protein>
    <submittedName>
        <fullName evidence="2">Uncharacterized protein</fullName>
    </submittedName>
</protein>
<proteinExistence type="predicted"/>
<evidence type="ECO:0000313" key="2">
    <source>
        <dbReference type="EMBL" id="OIV89892.1"/>
    </source>
</evidence>
<sequence>MSSTPSSKTLILSNLFRFSSVQLPPFAIVTTDFQAEPSLRTFSHRFLSPSHRLQSALIPWCGVKGRVPFLSCPKTSLIRIRERLSRDKAKNAIGCFAYLFYYGLLGDIRGRPTFLSGLTPVSQNHWPFAEHLQDYPPLMGIGPYSVYDNKGYCNKKSAYSTSCSSQPSLAIFRRLVSLLSLGGYTYYNMEDPARGEGGSGTNSSQRPVLDLNRPPGRRDELSDLVLKLAQVERDLPLERILDRIARGGYDIEAREGISKPSLLPSSERDVIKLMVDDVENIKPIC</sequence>